<evidence type="ECO:0000313" key="1">
    <source>
        <dbReference type="EMBL" id="QJC56145.1"/>
    </source>
</evidence>
<keyword evidence="2" id="KW-1185">Reference proteome</keyword>
<dbReference type="EMBL" id="CP051461">
    <property type="protein sequence ID" value="QJC56145.1"/>
    <property type="molecule type" value="Genomic_DNA"/>
</dbReference>
<dbReference type="Proteomes" id="UP000502041">
    <property type="component" value="Chromosome"/>
</dbReference>
<gene>
    <name evidence="1" type="ORF">HC248_01431</name>
</gene>
<dbReference type="AlphaFoldDB" id="A0A6H2H8F3"/>
<proteinExistence type="predicted"/>
<protein>
    <submittedName>
        <fullName evidence="1">Uncharacterized protein</fullName>
    </submittedName>
</protein>
<evidence type="ECO:0000313" key="2">
    <source>
        <dbReference type="Proteomes" id="UP000502041"/>
    </source>
</evidence>
<accession>A0A6H2H8F3</accession>
<dbReference type="RefSeq" id="WP_168921894.1">
    <property type="nucleotide sequence ID" value="NZ_CP051461.1"/>
</dbReference>
<dbReference type="KEGG" id="pvac:HC248_01431"/>
<organism evidence="1 2">
    <name type="scientific">Polaromonas vacuolata</name>
    <dbReference type="NCBI Taxonomy" id="37448"/>
    <lineage>
        <taxon>Bacteria</taxon>
        <taxon>Pseudomonadati</taxon>
        <taxon>Pseudomonadota</taxon>
        <taxon>Betaproteobacteria</taxon>
        <taxon>Burkholderiales</taxon>
        <taxon>Comamonadaceae</taxon>
        <taxon>Polaromonas</taxon>
    </lineage>
</organism>
<reference evidence="1 2" key="1">
    <citation type="submission" date="2020-04" db="EMBL/GenBank/DDBJ databases">
        <title>Complete genome of a Psychrophilic, Marine, Gas Vacuolate Bacterium Polaromonas vacuolata KCTC 22033T.</title>
        <authorList>
            <person name="Hwang K."/>
            <person name="Kim K.M."/>
        </authorList>
    </citation>
    <scope>NUCLEOTIDE SEQUENCE [LARGE SCALE GENOMIC DNA]</scope>
    <source>
        <strain evidence="1 2">KCTC 22033</strain>
    </source>
</reference>
<sequence length="152" mass="16378">MSWLSPWRWLLGAATAAALMVGLLQLDKSRQAIGYDRAVVEYTTMALKAGQAARAREQALQAKVTKAQDDAKARETKLAADAAGARAATRGLRDDLAAIRSTLPGLADDAVRRYADASSIVFAECADRYSELATKADAIASERRALIEAWPR</sequence>
<name>A0A6H2H8F3_9BURK</name>